<protein>
    <submittedName>
        <fullName evidence="4">Fe-S cluster assembly protein SufD</fullName>
    </submittedName>
</protein>
<feature type="domain" description="SUF system FeS cluster assembly SufBD N-terminal" evidence="3">
    <location>
        <begin position="28"/>
        <end position="172"/>
    </location>
</feature>
<dbReference type="AlphaFoldDB" id="A0A934JSI2"/>
<proteinExistence type="inferred from homology"/>
<dbReference type="Pfam" id="PF01458">
    <property type="entry name" value="SUFBD_core"/>
    <property type="match status" value="1"/>
</dbReference>
<dbReference type="GO" id="GO:0016226">
    <property type="term" value="P:iron-sulfur cluster assembly"/>
    <property type="evidence" value="ECO:0007669"/>
    <property type="project" value="InterPro"/>
</dbReference>
<dbReference type="InterPro" id="IPR055346">
    <property type="entry name" value="Fe-S_cluster_assembly_SufBD"/>
</dbReference>
<evidence type="ECO:0000313" key="4">
    <source>
        <dbReference type="EMBL" id="MBJ7594866.1"/>
    </source>
</evidence>
<evidence type="ECO:0000259" key="3">
    <source>
        <dbReference type="Pfam" id="PF19295"/>
    </source>
</evidence>
<organism evidence="4 5">
    <name type="scientific">Candidatus Aeolococcus gillhamiae</name>
    <dbReference type="NCBI Taxonomy" id="3127015"/>
    <lineage>
        <taxon>Bacteria</taxon>
        <taxon>Bacillati</taxon>
        <taxon>Candidatus Dormiibacterota</taxon>
        <taxon>Candidatus Dormibacteria</taxon>
        <taxon>Candidatus Aeolococcales</taxon>
        <taxon>Candidatus Aeolococcaceae</taxon>
        <taxon>Candidatus Aeolococcus</taxon>
    </lineage>
</organism>
<dbReference type="InterPro" id="IPR000825">
    <property type="entry name" value="SUF_FeS_clus_asmbl_SufBD_core"/>
</dbReference>
<evidence type="ECO:0000256" key="1">
    <source>
        <dbReference type="ARBA" id="ARBA00043967"/>
    </source>
</evidence>
<comment type="caution">
    <text evidence="4">The sequence shown here is derived from an EMBL/GenBank/DDBJ whole genome shotgun (WGS) entry which is preliminary data.</text>
</comment>
<sequence>MITGAGIAAPDAPAFTEAVEERIASADGWLRDRRRAAWDAFTAMPMPSSKRDEDWRRTDISKLDLHEFHPAKGVDEALIAAIRRRRDRAAPEAALMVDASPVTRIEQSDQLTAAGVVLSSLDEAAELHPELVERALAGVGVGESPFLALWNAMWKGGAFIYVPRSVHASVPVWVAHGAAGDHAATFPATVVLLEDNSSLTLLDDYVSATGDDELFSDALTIIVAGRDAHVDHHVLQQWGEGAWHVAMHRTLLAQNARLRMFGATLGSRLQKAYWEVLLDGPGAEAEITGLAFGDAAQHLDHQSLQAHRAPQTTSRLKLKVAVRDRARSVYSGLIDVDRIAQQTDAYVQNRNLILSHGATADSVPRLEIRANDVRCGHGATAGHIDDDHRFYLMARGVTAEDADQLIVRGFLDDALAHCPHPGVAGLVGELLDHELEGEAQAGIALVDA</sequence>
<dbReference type="PANTHER" id="PTHR43575">
    <property type="entry name" value="PROTEIN ABCI7, CHLOROPLASTIC"/>
    <property type="match status" value="1"/>
</dbReference>
<name>A0A934JSI2_9BACT</name>
<accession>A0A934JSI2</accession>
<dbReference type="EMBL" id="JAEKNS010000083">
    <property type="protein sequence ID" value="MBJ7594866.1"/>
    <property type="molecule type" value="Genomic_DNA"/>
</dbReference>
<gene>
    <name evidence="4" type="primary">sufD</name>
    <name evidence="4" type="ORF">JF886_08390</name>
</gene>
<feature type="domain" description="SUF system FeS cluster assembly SufBD core" evidence="2">
    <location>
        <begin position="180"/>
        <end position="410"/>
    </location>
</feature>
<evidence type="ECO:0000259" key="2">
    <source>
        <dbReference type="Pfam" id="PF01458"/>
    </source>
</evidence>
<comment type="similarity">
    <text evidence="1">Belongs to the iron-sulfur cluster assembly SufBD family.</text>
</comment>
<dbReference type="InterPro" id="IPR037284">
    <property type="entry name" value="SUF_FeS_clus_asmbl_SufBD_sf"/>
</dbReference>
<evidence type="ECO:0000313" key="5">
    <source>
        <dbReference type="Proteomes" id="UP000606991"/>
    </source>
</evidence>
<dbReference type="SUPFAM" id="SSF101960">
    <property type="entry name" value="Stabilizer of iron transporter SufD"/>
    <property type="match status" value="1"/>
</dbReference>
<dbReference type="Proteomes" id="UP000606991">
    <property type="component" value="Unassembled WGS sequence"/>
</dbReference>
<dbReference type="PANTHER" id="PTHR43575:SF1">
    <property type="entry name" value="PROTEIN ABCI7, CHLOROPLASTIC"/>
    <property type="match status" value="1"/>
</dbReference>
<dbReference type="InterPro" id="IPR011542">
    <property type="entry name" value="SUF_FeS_clus_asmbl_SufD"/>
</dbReference>
<reference evidence="4 5" key="1">
    <citation type="submission" date="2020-10" db="EMBL/GenBank/DDBJ databases">
        <title>Ca. Dormibacterota MAGs.</title>
        <authorList>
            <person name="Montgomery K."/>
        </authorList>
    </citation>
    <scope>NUCLEOTIDE SEQUENCE [LARGE SCALE GENOMIC DNA]</scope>
    <source>
        <strain evidence="4">SC8812_S17_18</strain>
    </source>
</reference>
<dbReference type="RefSeq" id="WP_337311442.1">
    <property type="nucleotide sequence ID" value="NZ_JAEKNS010000083.1"/>
</dbReference>
<dbReference type="NCBIfam" id="TIGR01981">
    <property type="entry name" value="sufD"/>
    <property type="match status" value="1"/>
</dbReference>
<dbReference type="Pfam" id="PF19295">
    <property type="entry name" value="SufBD_N"/>
    <property type="match status" value="1"/>
</dbReference>
<dbReference type="InterPro" id="IPR045595">
    <property type="entry name" value="SufBD_N"/>
</dbReference>